<organism evidence="2 3">
    <name type="scientific">Rhizobium lentis</name>
    <dbReference type="NCBI Taxonomy" id="1138194"/>
    <lineage>
        <taxon>Bacteria</taxon>
        <taxon>Pseudomonadati</taxon>
        <taxon>Pseudomonadota</taxon>
        <taxon>Alphaproteobacteria</taxon>
        <taxon>Hyphomicrobiales</taxon>
        <taxon>Rhizobiaceae</taxon>
        <taxon>Rhizobium/Agrobacterium group</taxon>
        <taxon>Rhizobium</taxon>
    </lineage>
</organism>
<accession>A0A7W8XF34</accession>
<feature type="signal peptide" evidence="1">
    <location>
        <begin position="1"/>
        <end position="23"/>
    </location>
</feature>
<dbReference type="EMBL" id="JACHBC010000004">
    <property type="protein sequence ID" value="MBB5560598.1"/>
    <property type="molecule type" value="Genomic_DNA"/>
</dbReference>
<dbReference type="Proteomes" id="UP000528824">
    <property type="component" value="Unassembled WGS sequence"/>
</dbReference>
<evidence type="ECO:0000313" key="3">
    <source>
        <dbReference type="Proteomes" id="UP000528824"/>
    </source>
</evidence>
<name>A0A7W8XF34_9HYPH</name>
<evidence type="ECO:0008006" key="4">
    <source>
        <dbReference type="Google" id="ProtNLM"/>
    </source>
</evidence>
<gene>
    <name evidence="2" type="ORF">GGI59_002260</name>
</gene>
<reference evidence="2 3" key="1">
    <citation type="submission" date="2020-08" db="EMBL/GenBank/DDBJ databases">
        <title>Genomic Encyclopedia of Type Strains, Phase IV (KMG-V): Genome sequencing to study the core and pangenomes of soil and plant-associated prokaryotes.</title>
        <authorList>
            <person name="Whitman W."/>
        </authorList>
    </citation>
    <scope>NUCLEOTIDE SEQUENCE [LARGE SCALE GENOMIC DNA]</scope>
    <source>
        <strain evidence="2 3">SEMIA 4034</strain>
    </source>
</reference>
<sequence length="97" mass="10081">MKMLFSSLAAIVLSASFALPLNATPIVVPKAVAMHTADVEQVHYRRHGHVMRMATGKNTDTLTATAGITARAIVRGITAVATITAIATTTPIAVGQV</sequence>
<proteinExistence type="predicted"/>
<dbReference type="AlphaFoldDB" id="A0A7W8XF34"/>
<keyword evidence="3" id="KW-1185">Reference proteome</keyword>
<comment type="caution">
    <text evidence="2">The sequence shown here is derived from an EMBL/GenBank/DDBJ whole genome shotgun (WGS) entry which is preliminary data.</text>
</comment>
<protein>
    <recommendedName>
        <fullName evidence="4">Antifreeze protein</fullName>
    </recommendedName>
</protein>
<keyword evidence="1" id="KW-0732">Signal</keyword>
<evidence type="ECO:0000313" key="2">
    <source>
        <dbReference type="EMBL" id="MBB5560598.1"/>
    </source>
</evidence>
<feature type="chain" id="PRO_5031295784" description="Antifreeze protein" evidence="1">
    <location>
        <begin position="24"/>
        <end position="97"/>
    </location>
</feature>
<evidence type="ECO:0000256" key="1">
    <source>
        <dbReference type="SAM" id="SignalP"/>
    </source>
</evidence>